<dbReference type="Proteomes" id="UP000051269">
    <property type="component" value="Unassembled WGS sequence"/>
</dbReference>
<evidence type="ECO:0000256" key="3">
    <source>
        <dbReference type="PIRSR" id="PIRSR602081-1"/>
    </source>
</evidence>
<reference evidence="5 6" key="1">
    <citation type="submission" date="2015-10" db="EMBL/GenBank/DDBJ databases">
        <title>Metagenome-Assembled Genomes uncover a global brackish microbiome.</title>
        <authorList>
            <person name="Hugerth L.W."/>
            <person name="Larsson J."/>
            <person name="Alneberg J."/>
            <person name="Lindh M.V."/>
            <person name="Legrand C."/>
            <person name="Pinhassi J."/>
            <person name="Andersson A.F."/>
        </authorList>
    </citation>
    <scope>NUCLEOTIDE SEQUENCE [LARGE SCALE GENOMIC DNA]</scope>
    <source>
        <strain evidence="5">BACL18 MAG-120507-bin52</strain>
    </source>
</reference>
<dbReference type="Pfam" id="PF03441">
    <property type="entry name" value="FAD_binding_7"/>
    <property type="match status" value="1"/>
</dbReference>
<evidence type="ECO:0000256" key="1">
    <source>
        <dbReference type="ARBA" id="ARBA00022630"/>
    </source>
</evidence>
<dbReference type="GO" id="GO:0071949">
    <property type="term" value="F:FAD binding"/>
    <property type="evidence" value="ECO:0007669"/>
    <property type="project" value="TreeGrafter"/>
</dbReference>
<dbReference type="GO" id="GO:0003677">
    <property type="term" value="F:DNA binding"/>
    <property type="evidence" value="ECO:0007669"/>
    <property type="project" value="TreeGrafter"/>
</dbReference>
<dbReference type="InterPro" id="IPR002081">
    <property type="entry name" value="Cryptochrome/DNA_photolyase_1"/>
</dbReference>
<dbReference type="GO" id="GO:0003904">
    <property type="term" value="F:deoxyribodipyrimidine photo-lyase activity"/>
    <property type="evidence" value="ECO:0007669"/>
    <property type="project" value="TreeGrafter"/>
</dbReference>
<dbReference type="GO" id="GO:0032922">
    <property type="term" value="P:circadian regulation of gene expression"/>
    <property type="evidence" value="ECO:0007669"/>
    <property type="project" value="TreeGrafter"/>
</dbReference>
<feature type="binding site" evidence="3">
    <location>
        <begin position="201"/>
        <end position="203"/>
    </location>
    <ligand>
        <name>FAD</name>
        <dbReference type="ChEBI" id="CHEBI:57692"/>
    </ligand>
</feature>
<sequence>MKLTRISGTREEVAREVAGVFAGYYGEGGEKVGPSPYVGGRKAALVALEKFSVRGYAGSRNKLGGGVSRLSFYIRHGVLGLREVAESVRQRFGESYDSLKFWQELGWRQFWQLVYGRLGHRIEEDLEPAKVNLGKDFADELPEEIRQGKTGLVCMDECVRELVETGYMHNHARMWFASYLIHFRKLGWKVGERFLYRHLLDGDPASNGLSWQWVASTFSHRPYLFNQENIQENGGKQWCERCRVKCPFAASYPELEQRLFS</sequence>
<dbReference type="InterPro" id="IPR036134">
    <property type="entry name" value="Crypto/Photolyase_FAD-like_sf"/>
</dbReference>
<gene>
    <name evidence="5" type="ORF">ABR82_01965</name>
</gene>
<dbReference type="InterPro" id="IPR005101">
    <property type="entry name" value="Cryptochr/Photolyase_FAD-bd"/>
</dbReference>
<dbReference type="SUPFAM" id="SSF48173">
    <property type="entry name" value="Cryptochrome/photolyase FAD-binding domain"/>
    <property type="match status" value="1"/>
</dbReference>
<feature type="binding site" evidence="3">
    <location>
        <position position="101"/>
    </location>
    <ligand>
        <name>FAD</name>
        <dbReference type="ChEBI" id="CHEBI:57692"/>
    </ligand>
</feature>
<keyword evidence="2 3" id="KW-0274">FAD</keyword>
<evidence type="ECO:0000313" key="5">
    <source>
        <dbReference type="EMBL" id="KRO62371.1"/>
    </source>
</evidence>
<feature type="domain" description="Cryptochrome/DNA photolyase FAD-binding" evidence="4">
    <location>
        <begin position="101"/>
        <end position="224"/>
    </location>
</feature>
<organism evidence="5 6">
    <name type="scientific">Verrucomicrobia subdivision 6 bacterium BACL9 MAG-120507-bin52</name>
    <dbReference type="NCBI Taxonomy" id="1655590"/>
    <lineage>
        <taxon>Bacteria</taxon>
        <taxon>Pseudomonadati</taxon>
        <taxon>Verrucomicrobiota</taxon>
        <taxon>Verrucomicrobiia</taxon>
        <taxon>Verrucomicrobiales</taxon>
        <taxon>Verrucomicrobia subdivision 6</taxon>
    </lineage>
</organism>
<feature type="binding site" evidence="3">
    <location>
        <position position="56"/>
    </location>
    <ligand>
        <name>FAD</name>
        <dbReference type="ChEBI" id="CHEBI:57692"/>
    </ligand>
</feature>
<dbReference type="AlphaFoldDB" id="A0A0R2RQC9"/>
<evidence type="ECO:0000259" key="4">
    <source>
        <dbReference type="Pfam" id="PF03441"/>
    </source>
</evidence>
<comment type="caution">
    <text evidence="5">The sequence shown here is derived from an EMBL/GenBank/DDBJ whole genome shotgun (WGS) entry which is preliminary data.</text>
</comment>
<protein>
    <recommendedName>
        <fullName evidence="4">Cryptochrome/DNA photolyase FAD-binding domain-containing protein</fullName>
    </recommendedName>
</protein>
<proteinExistence type="predicted"/>
<comment type="cofactor">
    <cofactor evidence="3">
        <name>FAD</name>
        <dbReference type="ChEBI" id="CHEBI:57692"/>
    </cofactor>
    <text evidence="3">Binds 1 FAD per subunit.</text>
</comment>
<accession>A0A0R2RQC9</accession>
<dbReference type="GO" id="GO:0043153">
    <property type="term" value="P:entrainment of circadian clock by photoperiod"/>
    <property type="evidence" value="ECO:0007669"/>
    <property type="project" value="TreeGrafter"/>
</dbReference>
<dbReference type="Gene3D" id="1.10.579.10">
    <property type="entry name" value="DNA Cyclobutane Dipyrimidine Photolyase, subunit A, domain 3"/>
    <property type="match status" value="1"/>
</dbReference>
<keyword evidence="1 3" id="KW-0285">Flavoprotein</keyword>
<dbReference type="EMBL" id="LIBO01000086">
    <property type="protein sequence ID" value="KRO62371.1"/>
    <property type="molecule type" value="Genomic_DNA"/>
</dbReference>
<evidence type="ECO:0000313" key="6">
    <source>
        <dbReference type="Proteomes" id="UP000051269"/>
    </source>
</evidence>
<dbReference type="Gene3D" id="1.25.40.80">
    <property type="match status" value="1"/>
</dbReference>
<evidence type="ECO:0000256" key="2">
    <source>
        <dbReference type="ARBA" id="ARBA00022827"/>
    </source>
</evidence>
<dbReference type="PANTHER" id="PTHR11455:SF18">
    <property type="entry name" value="SI:CH1073-390K14.1"/>
    <property type="match status" value="1"/>
</dbReference>
<dbReference type="PANTHER" id="PTHR11455">
    <property type="entry name" value="CRYPTOCHROME"/>
    <property type="match status" value="1"/>
</dbReference>
<dbReference type="GO" id="GO:0005737">
    <property type="term" value="C:cytoplasm"/>
    <property type="evidence" value="ECO:0007669"/>
    <property type="project" value="TreeGrafter"/>
</dbReference>
<name>A0A0R2RQC9_9BACT</name>